<keyword evidence="3" id="KW-0804">Transcription</keyword>
<dbReference type="Gene3D" id="2.60.120.10">
    <property type="entry name" value="Jelly Rolls"/>
    <property type="match status" value="1"/>
</dbReference>
<accession>A0A235ESA0</accession>
<dbReference type="SUPFAM" id="SSF46689">
    <property type="entry name" value="Homeodomain-like"/>
    <property type="match status" value="1"/>
</dbReference>
<sequence>MHAPNQLSLRRYGASPGSHRHDHFQVLLGLSGALELEVEGRGVRVAAGGGCVIAPGDRHDFESAGGSLCLVLDSAHPAWAALSCPPAATAPPAQALPLAHYLASALQQGRPLALAHGPALLREAWLADGCGSAARAHTAPAPTRRPIDWLALQQWAARQWHTELTVADLAAQVHLSPSQFAARCRDDQGMGPMAWLRSQRLAHARLLRGTGMAVAEVARRTGYRSPSALTAALRRTHQA</sequence>
<dbReference type="PANTHER" id="PTHR46796:SF10">
    <property type="entry name" value="TRANSCRIPTIONAL ACTIVATOR FEAR"/>
    <property type="match status" value="1"/>
</dbReference>
<dbReference type="RefSeq" id="WP_094285975.1">
    <property type="nucleotide sequence ID" value="NZ_NOIG01000002.1"/>
</dbReference>
<dbReference type="PANTHER" id="PTHR46796">
    <property type="entry name" value="HTH-TYPE TRANSCRIPTIONAL ACTIVATOR RHAS-RELATED"/>
    <property type="match status" value="1"/>
</dbReference>
<dbReference type="PROSITE" id="PS01124">
    <property type="entry name" value="HTH_ARAC_FAMILY_2"/>
    <property type="match status" value="1"/>
</dbReference>
<evidence type="ECO:0000256" key="3">
    <source>
        <dbReference type="ARBA" id="ARBA00023163"/>
    </source>
</evidence>
<protein>
    <submittedName>
        <fullName evidence="5">AraC family transcriptional regulator</fullName>
    </submittedName>
</protein>
<evidence type="ECO:0000256" key="1">
    <source>
        <dbReference type="ARBA" id="ARBA00023015"/>
    </source>
</evidence>
<dbReference type="SMART" id="SM00342">
    <property type="entry name" value="HTH_ARAC"/>
    <property type="match status" value="1"/>
</dbReference>
<organism evidence="5 6">
    <name type="scientific">Acidovorax kalamii</name>
    <dbReference type="NCBI Taxonomy" id="2004485"/>
    <lineage>
        <taxon>Bacteria</taxon>
        <taxon>Pseudomonadati</taxon>
        <taxon>Pseudomonadota</taxon>
        <taxon>Betaproteobacteria</taxon>
        <taxon>Burkholderiales</taxon>
        <taxon>Comamonadaceae</taxon>
        <taxon>Acidovorax</taxon>
    </lineage>
</organism>
<dbReference type="InterPro" id="IPR018060">
    <property type="entry name" value="HTH_AraC"/>
</dbReference>
<keyword evidence="1" id="KW-0805">Transcription regulation</keyword>
<dbReference type="GO" id="GO:0003700">
    <property type="term" value="F:DNA-binding transcription factor activity"/>
    <property type="evidence" value="ECO:0007669"/>
    <property type="project" value="InterPro"/>
</dbReference>
<gene>
    <name evidence="5" type="ORF">CBY09_02190</name>
</gene>
<dbReference type="InterPro" id="IPR050204">
    <property type="entry name" value="AraC_XylS_family_regulators"/>
</dbReference>
<dbReference type="Pfam" id="PF07883">
    <property type="entry name" value="Cupin_2"/>
    <property type="match status" value="1"/>
</dbReference>
<dbReference type="Gene3D" id="1.10.10.60">
    <property type="entry name" value="Homeodomain-like"/>
    <property type="match status" value="1"/>
</dbReference>
<evidence type="ECO:0000256" key="2">
    <source>
        <dbReference type="ARBA" id="ARBA00023125"/>
    </source>
</evidence>
<dbReference type="InterPro" id="IPR014710">
    <property type="entry name" value="RmlC-like_jellyroll"/>
</dbReference>
<name>A0A235ESA0_9BURK</name>
<keyword evidence="6" id="KW-1185">Reference proteome</keyword>
<keyword evidence="2" id="KW-0238">DNA-binding</keyword>
<dbReference type="OrthoDB" id="8811403at2"/>
<comment type="caution">
    <text evidence="5">The sequence shown here is derived from an EMBL/GenBank/DDBJ whole genome shotgun (WGS) entry which is preliminary data.</text>
</comment>
<dbReference type="AlphaFoldDB" id="A0A235ESA0"/>
<dbReference type="SUPFAM" id="SSF51182">
    <property type="entry name" value="RmlC-like cupins"/>
    <property type="match status" value="1"/>
</dbReference>
<evidence type="ECO:0000313" key="5">
    <source>
        <dbReference type="EMBL" id="OYD51899.1"/>
    </source>
</evidence>
<evidence type="ECO:0000313" key="6">
    <source>
        <dbReference type="Proteomes" id="UP000215441"/>
    </source>
</evidence>
<dbReference type="InterPro" id="IPR009057">
    <property type="entry name" value="Homeodomain-like_sf"/>
</dbReference>
<feature type="domain" description="HTH araC/xylS-type" evidence="4">
    <location>
        <begin position="150"/>
        <end position="239"/>
    </location>
</feature>
<proteinExistence type="predicted"/>
<evidence type="ECO:0000259" key="4">
    <source>
        <dbReference type="PROSITE" id="PS01124"/>
    </source>
</evidence>
<dbReference type="EMBL" id="NOIG01000002">
    <property type="protein sequence ID" value="OYD51899.1"/>
    <property type="molecule type" value="Genomic_DNA"/>
</dbReference>
<dbReference type="Pfam" id="PF12833">
    <property type="entry name" value="HTH_18"/>
    <property type="match status" value="1"/>
</dbReference>
<dbReference type="GO" id="GO:0043565">
    <property type="term" value="F:sequence-specific DNA binding"/>
    <property type="evidence" value="ECO:0007669"/>
    <property type="project" value="InterPro"/>
</dbReference>
<dbReference type="Proteomes" id="UP000215441">
    <property type="component" value="Unassembled WGS sequence"/>
</dbReference>
<dbReference type="InterPro" id="IPR011051">
    <property type="entry name" value="RmlC_Cupin_sf"/>
</dbReference>
<reference evidence="5 6" key="1">
    <citation type="submission" date="2017-07" db="EMBL/GenBank/DDBJ databases">
        <title>Acidovorax KNDSW TSA 6 genome sequence and assembly.</title>
        <authorList>
            <person name="Mayilraj S."/>
        </authorList>
    </citation>
    <scope>NUCLEOTIDE SEQUENCE [LARGE SCALE GENOMIC DNA]</scope>
    <source>
        <strain evidence="5 6">KNDSW-TSA6</strain>
    </source>
</reference>
<dbReference type="InterPro" id="IPR013096">
    <property type="entry name" value="Cupin_2"/>
</dbReference>